<accession>A0ABP8J0P7</accession>
<dbReference type="EMBL" id="BAABFR010000001">
    <property type="protein sequence ID" value="GAA4382842.1"/>
    <property type="molecule type" value="Genomic_DNA"/>
</dbReference>
<reference evidence="2" key="1">
    <citation type="journal article" date="2019" name="Int. J. Syst. Evol. Microbiol.">
        <title>The Global Catalogue of Microorganisms (GCM) 10K type strain sequencing project: providing services to taxonomists for standard genome sequencing and annotation.</title>
        <authorList>
            <consortium name="The Broad Institute Genomics Platform"/>
            <consortium name="The Broad Institute Genome Sequencing Center for Infectious Disease"/>
            <person name="Wu L."/>
            <person name="Ma J."/>
        </authorList>
    </citation>
    <scope>NUCLEOTIDE SEQUENCE [LARGE SCALE GENOMIC DNA]</scope>
    <source>
        <strain evidence="2">JCM 17688</strain>
    </source>
</reference>
<proteinExistence type="predicted"/>
<sequence length="405" mass="44466">MSDLTDALTATLADERRRAARAVLRRPLLRADGAHADAFVLVTRHQSHLRDWFDRETGWRLLVNSEVARLVKTPAYAGDHTHPALDPARGLAFTRRRYVLVCLALAALERADAQITLGRLAEQLVMAAAEPELADAGIDFTLERRDERSDLVAVARLLLSMGALTRVAGDEQAFVDSTGDVLYDVRRRVTSALLATARGPSVVGEERFADRLDAVTAEPPAGTDELRNRRIRHRLTRILLDEPVLYYNSCTEAELVYLTSQRSAICQRISAFTGLVPEIRAEGIAMVDPADDLTDVRMPEVGTDGHAALLLAERLASAIGTPVPVPDLQTWIADIATDLVARRLWKRAAGEPGAERELIDTALRKLEALRLVERSPRGDAPPWVRPLPAIARYALTAPTVTGGNR</sequence>
<organism evidence="1 2">
    <name type="scientific">Tsukamurella soli</name>
    <dbReference type="NCBI Taxonomy" id="644556"/>
    <lineage>
        <taxon>Bacteria</taxon>
        <taxon>Bacillati</taxon>
        <taxon>Actinomycetota</taxon>
        <taxon>Actinomycetes</taxon>
        <taxon>Mycobacteriales</taxon>
        <taxon>Tsukamurellaceae</taxon>
        <taxon>Tsukamurella</taxon>
    </lineage>
</organism>
<dbReference type="Proteomes" id="UP001500635">
    <property type="component" value="Unassembled WGS sequence"/>
</dbReference>
<dbReference type="RefSeq" id="WP_344989379.1">
    <property type="nucleotide sequence ID" value="NZ_BAABFR010000001.1"/>
</dbReference>
<evidence type="ECO:0000313" key="2">
    <source>
        <dbReference type="Proteomes" id="UP001500635"/>
    </source>
</evidence>
<dbReference type="Pfam" id="PF09661">
    <property type="entry name" value="DUF2398"/>
    <property type="match status" value="1"/>
</dbReference>
<name>A0ABP8J0P7_9ACTN</name>
<gene>
    <name evidence="1" type="ORF">GCM10023147_01160</name>
</gene>
<evidence type="ECO:0008006" key="3">
    <source>
        <dbReference type="Google" id="ProtNLM"/>
    </source>
</evidence>
<keyword evidence="2" id="KW-1185">Reference proteome</keyword>
<protein>
    <recommendedName>
        <fullName evidence="3">TIGR02678 family protein</fullName>
    </recommendedName>
</protein>
<dbReference type="InterPro" id="IPR013494">
    <property type="entry name" value="CHP02678"/>
</dbReference>
<dbReference type="NCBIfam" id="TIGR02678">
    <property type="entry name" value="TIGR02678 family protein"/>
    <property type="match status" value="1"/>
</dbReference>
<evidence type="ECO:0000313" key="1">
    <source>
        <dbReference type="EMBL" id="GAA4382842.1"/>
    </source>
</evidence>
<comment type="caution">
    <text evidence="1">The sequence shown here is derived from an EMBL/GenBank/DDBJ whole genome shotgun (WGS) entry which is preliminary data.</text>
</comment>